<dbReference type="GO" id="GO:0004360">
    <property type="term" value="F:glutamine-fructose-6-phosphate transaminase (isomerizing) activity"/>
    <property type="evidence" value="ECO:0007669"/>
    <property type="project" value="TreeGrafter"/>
</dbReference>
<dbReference type="InterPro" id="IPR046348">
    <property type="entry name" value="SIS_dom_sf"/>
</dbReference>
<name>A0A085V7N0_PSESX</name>
<comment type="caution">
    <text evidence="2">The sequence shown here is derived from an EMBL/GenBank/DDBJ whole genome shotgun (WGS) entry which is preliminary data.</text>
</comment>
<dbReference type="PROSITE" id="PS51464">
    <property type="entry name" value="SIS"/>
    <property type="match status" value="1"/>
</dbReference>
<dbReference type="PANTHER" id="PTHR10937">
    <property type="entry name" value="GLUCOSAMINE--FRUCTOSE-6-PHOSPHATE AMINOTRANSFERASE, ISOMERIZING"/>
    <property type="match status" value="1"/>
</dbReference>
<dbReference type="Gene3D" id="3.40.50.10490">
    <property type="entry name" value="Glucose-6-phosphate isomerase like protein, domain 1"/>
    <property type="match status" value="2"/>
</dbReference>
<dbReference type="GO" id="GO:0006487">
    <property type="term" value="P:protein N-linked glycosylation"/>
    <property type="evidence" value="ECO:0007669"/>
    <property type="project" value="TreeGrafter"/>
</dbReference>
<dbReference type="EMBL" id="JPQT01000104">
    <property type="protein sequence ID" value="KFE51443.1"/>
    <property type="molecule type" value="Genomic_DNA"/>
</dbReference>
<sequence>MAIEFNREAFVASLAQSIHIVDDAQRYGRELAPKIDRIYFVSCGAPNRIMLGLQYWIERFSHSLEVRRYFPAEFMDIDPPRLDERTLVILASKSGTTQETIAAAQFLKDKPCMTVGVTQTAELPLAQAVQHCFLLGRTDEAYFGCFMILQALIGGILAEREDWPLLDKLTRSLKALPAALADAAINNDQRATEEARLYKDDRLMYFLASGPMFTTAYVFGVCVVMESQWLHCLPVEAAEFFHGPFEAIDATTPLLLFVGEDPSRAQMERVVRFCQRYTERVMIYDAKDFPMQGIDPEIRALVAPYIVGIAAERIAAHLAVWHQQPLTTRRYMWKTEY</sequence>
<feature type="domain" description="SIS" evidence="1">
    <location>
        <begin position="27"/>
        <end position="162"/>
    </location>
</feature>
<dbReference type="GO" id="GO:0016853">
    <property type="term" value="F:isomerase activity"/>
    <property type="evidence" value="ECO:0007669"/>
    <property type="project" value="UniProtKB-KW"/>
</dbReference>
<dbReference type="InterPro" id="IPR001347">
    <property type="entry name" value="SIS_dom"/>
</dbReference>
<dbReference type="AlphaFoldDB" id="A0A085V7N0"/>
<evidence type="ECO:0000259" key="1">
    <source>
        <dbReference type="PROSITE" id="PS51464"/>
    </source>
</evidence>
<dbReference type="GO" id="GO:0097367">
    <property type="term" value="F:carbohydrate derivative binding"/>
    <property type="evidence" value="ECO:0007669"/>
    <property type="project" value="InterPro"/>
</dbReference>
<dbReference type="PANTHER" id="PTHR10937:SF14">
    <property type="entry name" value="FRUCTOSELYSINE 6-PHOSPHATE DEGLYCASE"/>
    <property type="match status" value="1"/>
</dbReference>
<reference evidence="2 3" key="1">
    <citation type="submission" date="2014-07" db="EMBL/GenBank/DDBJ databases">
        <title>Draft Genome Sequences of Environmental Pseudomonas syringae strains.</title>
        <authorList>
            <person name="Baltrus D.A."/>
            <person name="Berge O."/>
            <person name="Morris C."/>
        </authorList>
    </citation>
    <scope>NUCLEOTIDE SEQUENCE [LARGE SCALE GENOMIC DNA]</scope>
    <source>
        <strain evidence="2 3">CEB003</strain>
    </source>
</reference>
<accession>A0A085V7N0</accession>
<gene>
    <name evidence="2" type="ORF">IV02_12725</name>
</gene>
<keyword evidence="2" id="KW-0413">Isomerase</keyword>
<dbReference type="Pfam" id="PF01380">
    <property type="entry name" value="SIS"/>
    <property type="match status" value="1"/>
</dbReference>
<evidence type="ECO:0000313" key="3">
    <source>
        <dbReference type="Proteomes" id="UP000028643"/>
    </source>
</evidence>
<dbReference type="PATRIC" id="fig|317.174.peg.2615"/>
<evidence type="ECO:0000313" key="2">
    <source>
        <dbReference type="EMBL" id="KFE51443.1"/>
    </source>
</evidence>
<protein>
    <submittedName>
        <fullName evidence="2">Phosphosugar isomerase</fullName>
    </submittedName>
</protein>
<dbReference type="InterPro" id="IPR035490">
    <property type="entry name" value="GlmS/FrlB_SIS"/>
</dbReference>
<dbReference type="CDD" id="cd05009">
    <property type="entry name" value="SIS_GlmS_GlmD_2"/>
    <property type="match status" value="1"/>
</dbReference>
<dbReference type="GO" id="GO:0006002">
    <property type="term" value="P:fructose 6-phosphate metabolic process"/>
    <property type="evidence" value="ECO:0007669"/>
    <property type="project" value="TreeGrafter"/>
</dbReference>
<organism evidence="2 3">
    <name type="scientific">Pseudomonas syringae</name>
    <dbReference type="NCBI Taxonomy" id="317"/>
    <lineage>
        <taxon>Bacteria</taxon>
        <taxon>Pseudomonadati</taxon>
        <taxon>Pseudomonadota</taxon>
        <taxon>Gammaproteobacteria</taxon>
        <taxon>Pseudomonadales</taxon>
        <taxon>Pseudomonadaceae</taxon>
        <taxon>Pseudomonas</taxon>
    </lineage>
</organism>
<dbReference type="SUPFAM" id="SSF53697">
    <property type="entry name" value="SIS domain"/>
    <property type="match status" value="1"/>
</dbReference>
<proteinExistence type="predicted"/>
<dbReference type="GO" id="GO:0006047">
    <property type="term" value="P:UDP-N-acetylglucosamine metabolic process"/>
    <property type="evidence" value="ECO:0007669"/>
    <property type="project" value="TreeGrafter"/>
</dbReference>
<dbReference type="Proteomes" id="UP000028643">
    <property type="component" value="Unassembled WGS sequence"/>
</dbReference>
<dbReference type="RefSeq" id="WP_047575197.1">
    <property type="nucleotide sequence ID" value="NZ_JPQT01000104.1"/>
</dbReference>